<feature type="binding site" evidence="10">
    <location>
        <position position="178"/>
    </location>
    <ligand>
        <name>ATP</name>
        <dbReference type="ChEBI" id="CHEBI:30616"/>
    </ligand>
</feature>
<proteinExistence type="predicted"/>
<dbReference type="GO" id="GO:0000160">
    <property type="term" value="P:phosphorelay signal transduction system"/>
    <property type="evidence" value="ECO:0007669"/>
    <property type="project" value="InterPro"/>
</dbReference>
<evidence type="ECO:0000256" key="5">
    <source>
        <dbReference type="ARBA" id="ARBA00022777"/>
    </source>
</evidence>
<evidence type="ECO:0000259" key="13">
    <source>
        <dbReference type="PROSITE" id="PS50110"/>
    </source>
</evidence>
<dbReference type="InterPro" id="IPR017441">
    <property type="entry name" value="Protein_kinase_ATP_BS"/>
</dbReference>
<organism evidence="14 15">
    <name type="scientific">Vitrella brassicaformis (strain CCMP3155)</name>
    <dbReference type="NCBI Taxonomy" id="1169540"/>
    <lineage>
        <taxon>Eukaryota</taxon>
        <taxon>Sar</taxon>
        <taxon>Alveolata</taxon>
        <taxon>Colpodellida</taxon>
        <taxon>Vitrellaceae</taxon>
        <taxon>Vitrella</taxon>
    </lineage>
</organism>
<evidence type="ECO:0000256" key="9">
    <source>
        <dbReference type="PROSITE-ProRule" id="PRU00169"/>
    </source>
</evidence>
<dbReference type="InterPro" id="IPR000719">
    <property type="entry name" value="Prot_kinase_dom"/>
</dbReference>
<dbReference type="VEuPathDB" id="CryptoDB:Vbra_7274"/>
<dbReference type="InParanoid" id="A0A0G4EGE5"/>
<dbReference type="Gene3D" id="1.10.510.10">
    <property type="entry name" value="Transferase(Phosphotransferase) domain 1"/>
    <property type="match status" value="1"/>
</dbReference>
<keyword evidence="6 10" id="KW-0067">ATP-binding</keyword>
<feature type="region of interest" description="Disordered" evidence="11">
    <location>
        <begin position="862"/>
        <end position="899"/>
    </location>
</feature>
<feature type="compositionally biased region" description="Low complexity" evidence="11">
    <location>
        <begin position="600"/>
        <end position="612"/>
    </location>
</feature>
<dbReference type="PROSITE" id="PS00108">
    <property type="entry name" value="PROTEIN_KINASE_ST"/>
    <property type="match status" value="1"/>
</dbReference>
<dbReference type="PROSITE" id="PS50011">
    <property type="entry name" value="PROTEIN_KINASE_DOM"/>
    <property type="match status" value="1"/>
</dbReference>
<dbReference type="PANTHER" id="PTHR44899">
    <property type="entry name" value="CAMK FAMILY PROTEIN KINASE"/>
    <property type="match status" value="1"/>
</dbReference>
<dbReference type="SUPFAM" id="SSF56112">
    <property type="entry name" value="Protein kinase-like (PK-like)"/>
    <property type="match status" value="1"/>
</dbReference>
<feature type="region of interest" description="Disordered" evidence="11">
    <location>
        <begin position="665"/>
        <end position="708"/>
    </location>
</feature>
<keyword evidence="4 10" id="KW-0547">Nucleotide-binding</keyword>
<comment type="catalytic activity">
    <reaction evidence="8">
        <text>L-seryl-[protein] + ATP = O-phospho-L-seryl-[protein] + ADP + H(+)</text>
        <dbReference type="Rhea" id="RHEA:17989"/>
        <dbReference type="Rhea" id="RHEA-COMP:9863"/>
        <dbReference type="Rhea" id="RHEA-COMP:11604"/>
        <dbReference type="ChEBI" id="CHEBI:15378"/>
        <dbReference type="ChEBI" id="CHEBI:29999"/>
        <dbReference type="ChEBI" id="CHEBI:30616"/>
        <dbReference type="ChEBI" id="CHEBI:83421"/>
        <dbReference type="ChEBI" id="CHEBI:456216"/>
        <dbReference type="EC" id="2.7.11.1"/>
    </reaction>
</comment>
<dbReference type="GO" id="GO:0005524">
    <property type="term" value="F:ATP binding"/>
    <property type="evidence" value="ECO:0007669"/>
    <property type="project" value="UniProtKB-UniRule"/>
</dbReference>
<keyword evidence="5" id="KW-0418">Kinase</keyword>
<dbReference type="SMART" id="SM00220">
    <property type="entry name" value="S_TKc"/>
    <property type="match status" value="1"/>
</dbReference>
<evidence type="ECO:0000256" key="8">
    <source>
        <dbReference type="ARBA" id="ARBA00048679"/>
    </source>
</evidence>
<feature type="compositionally biased region" description="Low complexity" evidence="11">
    <location>
        <begin position="696"/>
        <end position="708"/>
    </location>
</feature>
<feature type="modified residue" description="4-aspartylphosphate" evidence="9">
    <location>
        <position position="69"/>
    </location>
</feature>
<accession>A0A0G4EGE5</accession>
<name>A0A0G4EGE5_VITBC</name>
<evidence type="ECO:0000256" key="7">
    <source>
        <dbReference type="ARBA" id="ARBA00047899"/>
    </source>
</evidence>
<dbReference type="EC" id="2.7.11.1" evidence="1"/>
<sequence>MSIVSQTRHIVLVEDNAFQRLALIDILTLCGYKVSAFDNGALALDGMTRMAEEAEARGDEDFIDLVLCDIVMPEMDGIELLTHLKEDHRLADVPVVMMSANEEVSIISMCIDRGAKDYLVKPIQLQVLKGVYKYFGKKNKAKPAGNEVYERLETIGRGASGSVHLVRRVRDNEILALKEIKTEYMSDAERKLAENEVVLLKLLSGPTVVRYYDSWISDDTISIVMEYAEGGNLYHKIRDTRERGQKFPHEQITDWIAQIVLGIMSLHSKSILHRDLKSQNLFLTKENSIKLGDFGIAKALSNTSAMAQTSVGTPYFMSPELCRGESYGRESDMWAFGCIVYEMVTLKRPFEHSSMQALFVEICESDPDPLPEDTPEVITRICYWLLQKDPRKRPSCWELAQDPIIHARINYFVHEWKCADAVRPFFDPSNSASEKSLPDKTPAAAPAAASRGEGALSVSGSGDQANGLMVVDNGKGGEVAGPFEMDTTPNEAAQPDERTPFSQQYHSESRRSFADVVGVPVVGLPPSPDTHLTSNNAPHTNKPRNSVSGATAAAAAAPLASQRSDDHHPFSLSEGLRARHKNQQQQQQRATVGPTDTTDLSSHPLSPSQSQQRPTHPQHQRKDSEDDSNLSMSRGLAASSRSNRAGPAALTSNLALPLASSERLMASHRSGSGGAESIASPPLSAGSPDLARSKASDTGSRSRTGSGARSALALSATAPFANGELPSSLLDNYDTLSSIAFVARGVLPTEVQRSGVFGVSQRVFSAPNLVDFLCEHFDVVRERAGGIAQDMVDVGLLVVVGSSGAGFEDDPSKKLRFYYDTPGLPLNMTLGEFKGTIADPLMISCQLVDQLRCVLESPAFHDDHRPRDDTTTSSGSGSRTTRLSSLLSDDGSRPPTGLPGVDIAAVRISEEYRQFVSNLRAVQGIDASKLNRTERKAFFLNIALLLQKHEMIECGDGSMRDDSARSWLDPAGWFTSEGSRVDEQLNVLTRQYLNERVRFTLHSAHVPLFFKHYANDFGQDKKQVLRWILDRMDVDCESRDYLIQRQASAGLTWFYS</sequence>
<keyword evidence="9" id="KW-0597">Phosphoprotein</keyword>
<reference evidence="14 15" key="1">
    <citation type="submission" date="2014-11" db="EMBL/GenBank/DDBJ databases">
        <authorList>
            <person name="Zhu J."/>
            <person name="Qi W."/>
            <person name="Song R."/>
        </authorList>
    </citation>
    <scope>NUCLEOTIDE SEQUENCE [LARGE SCALE GENOMIC DNA]</scope>
</reference>
<evidence type="ECO:0000256" key="4">
    <source>
        <dbReference type="ARBA" id="ARBA00022741"/>
    </source>
</evidence>
<dbReference type="CDD" id="cd00156">
    <property type="entry name" value="REC"/>
    <property type="match status" value="1"/>
</dbReference>
<keyword evidence="2" id="KW-0723">Serine/threonine-protein kinase</keyword>
<evidence type="ECO:0000256" key="10">
    <source>
        <dbReference type="PROSITE-ProRule" id="PRU10141"/>
    </source>
</evidence>
<dbReference type="InterPro" id="IPR001789">
    <property type="entry name" value="Sig_transdc_resp-reg_receiver"/>
</dbReference>
<dbReference type="SUPFAM" id="SSF52172">
    <property type="entry name" value="CheY-like"/>
    <property type="match status" value="1"/>
</dbReference>
<dbReference type="Pfam" id="PF00069">
    <property type="entry name" value="Pkinase"/>
    <property type="match status" value="1"/>
</dbReference>
<feature type="region of interest" description="Disordered" evidence="11">
    <location>
        <begin position="429"/>
        <end position="648"/>
    </location>
</feature>
<dbReference type="SMART" id="SM00448">
    <property type="entry name" value="REC"/>
    <property type="match status" value="1"/>
</dbReference>
<dbReference type="Pfam" id="PF00072">
    <property type="entry name" value="Response_reg"/>
    <property type="match status" value="1"/>
</dbReference>
<evidence type="ECO:0000313" key="15">
    <source>
        <dbReference type="Proteomes" id="UP000041254"/>
    </source>
</evidence>
<dbReference type="InterPro" id="IPR011006">
    <property type="entry name" value="CheY-like_superfamily"/>
</dbReference>
<evidence type="ECO:0000313" key="14">
    <source>
        <dbReference type="EMBL" id="CEL94548.1"/>
    </source>
</evidence>
<evidence type="ECO:0000256" key="3">
    <source>
        <dbReference type="ARBA" id="ARBA00022679"/>
    </source>
</evidence>
<feature type="domain" description="Response regulatory" evidence="13">
    <location>
        <begin position="9"/>
        <end position="136"/>
    </location>
</feature>
<evidence type="ECO:0000259" key="12">
    <source>
        <dbReference type="PROSITE" id="PS50011"/>
    </source>
</evidence>
<protein>
    <recommendedName>
        <fullName evidence="1">non-specific serine/threonine protein kinase</fullName>
        <ecNumber evidence="1">2.7.11.1</ecNumber>
    </recommendedName>
</protein>
<dbReference type="OrthoDB" id="248923at2759"/>
<dbReference type="EMBL" id="CDMY01000221">
    <property type="protein sequence ID" value="CEL94548.1"/>
    <property type="molecule type" value="Genomic_DNA"/>
</dbReference>
<dbReference type="InterPro" id="IPR008271">
    <property type="entry name" value="Ser/Thr_kinase_AS"/>
</dbReference>
<dbReference type="STRING" id="1169540.A0A0G4EGE5"/>
<feature type="compositionally biased region" description="Polar residues" evidence="11">
    <location>
        <begin position="530"/>
        <end position="549"/>
    </location>
</feature>
<dbReference type="CDD" id="cd08215">
    <property type="entry name" value="STKc_Nek"/>
    <property type="match status" value="1"/>
</dbReference>
<evidence type="ECO:0000256" key="2">
    <source>
        <dbReference type="ARBA" id="ARBA00022527"/>
    </source>
</evidence>
<keyword evidence="3" id="KW-0808">Transferase</keyword>
<dbReference type="AlphaFoldDB" id="A0A0G4EGE5"/>
<dbReference type="PANTHER" id="PTHR44899:SF3">
    <property type="entry name" value="SERINE_THREONINE-PROTEIN KINASE NEK1"/>
    <property type="match status" value="1"/>
</dbReference>
<feature type="compositionally biased region" description="Low complexity" evidence="11">
    <location>
        <begin position="871"/>
        <end position="895"/>
    </location>
</feature>
<evidence type="ECO:0000256" key="11">
    <source>
        <dbReference type="SAM" id="MobiDB-lite"/>
    </source>
</evidence>
<dbReference type="GO" id="GO:0004674">
    <property type="term" value="F:protein serine/threonine kinase activity"/>
    <property type="evidence" value="ECO:0007669"/>
    <property type="project" value="UniProtKB-KW"/>
</dbReference>
<feature type="domain" description="Protein kinase" evidence="12">
    <location>
        <begin position="149"/>
        <end position="405"/>
    </location>
</feature>
<evidence type="ECO:0000256" key="6">
    <source>
        <dbReference type="ARBA" id="ARBA00022840"/>
    </source>
</evidence>
<gene>
    <name evidence="14" type="ORF">Vbra_7274</name>
</gene>
<dbReference type="PROSITE" id="PS00107">
    <property type="entry name" value="PROTEIN_KINASE_ATP"/>
    <property type="match status" value="1"/>
</dbReference>
<dbReference type="InterPro" id="IPR011009">
    <property type="entry name" value="Kinase-like_dom_sf"/>
</dbReference>
<keyword evidence="15" id="KW-1185">Reference proteome</keyword>
<comment type="catalytic activity">
    <reaction evidence="7">
        <text>L-threonyl-[protein] + ATP = O-phospho-L-threonyl-[protein] + ADP + H(+)</text>
        <dbReference type="Rhea" id="RHEA:46608"/>
        <dbReference type="Rhea" id="RHEA-COMP:11060"/>
        <dbReference type="Rhea" id="RHEA-COMP:11605"/>
        <dbReference type="ChEBI" id="CHEBI:15378"/>
        <dbReference type="ChEBI" id="CHEBI:30013"/>
        <dbReference type="ChEBI" id="CHEBI:30616"/>
        <dbReference type="ChEBI" id="CHEBI:61977"/>
        <dbReference type="ChEBI" id="CHEBI:456216"/>
        <dbReference type="EC" id="2.7.11.1"/>
    </reaction>
</comment>
<feature type="compositionally biased region" description="Low complexity" evidence="11">
    <location>
        <begin position="550"/>
        <end position="560"/>
    </location>
</feature>
<dbReference type="Proteomes" id="UP000041254">
    <property type="component" value="Unassembled WGS sequence"/>
</dbReference>
<evidence type="ECO:0000256" key="1">
    <source>
        <dbReference type="ARBA" id="ARBA00012513"/>
    </source>
</evidence>
<dbReference type="Gene3D" id="3.40.50.2300">
    <property type="match status" value="1"/>
</dbReference>
<dbReference type="InterPro" id="IPR051131">
    <property type="entry name" value="NEK_Ser/Thr_kinase_NIMA"/>
</dbReference>
<dbReference type="PROSITE" id="PS50110">
    <property type="entry name" value="RESPONSE_REGULATORY"/>
    <property type="match status" value="1"/>
</dbReference>